<protein>
    <submittedName>
        <fullName evidence="1">Uncharacterized protein</fullName>
    </submittedName>
</protein>
<dbReference type="InterPro" id="IPR001611">
    <property type="entry name" value="Leu-rich_rpt"/>
</dbReference>
<sequence length="279" mass="29471">MTVVVDQQQALPEDSTQTAHRKAITSVISNDSRKPHSANALGVLNQVSSIDSECHASPAGEYHDDTDSTYSAAVFESDSDSAALHSLHSNAPSSNSIHSVSNIRSPLQFTLDSTLQSILSNDPTVEHLDLSHSPILLSTQGDVLVVGLACNTVLKTLDLSHNDLSADACAAVFDAVRAAASIQFLRLEGNARVAEDGDLVVAAVVGALGVGNLLELRFGGSFGFGSCESERKLAEAISLNSRIKVFTLSFKDPSSRILVNKTLARNNSPKLASTGIYNK</sequence>
<dbReference type="AlphaFoldDB" id="A0AAD5T1E1"/>
<accession>A0AAD5T1E1</accession>
<gene>
    <name evidence="1" type="ORF">HK100_011743</name>
</gene>
<dbReference type="Pfam" id="PF13516">
    <property type="entry name" value="LRR_6"/>
    <property type="match status" value="1"/>
</dbReference>
<comment type="caution">
    <text evidence="1">The sequence shown here is derived from an EMBL/GenBank/DDBJ whole genome shotgun (WGS) entry which is preliminary data.</text>
</comment>
<evidence type="ECO:0000313" key="1">
    <source>
        <dbReference type="EMBL" id="KAJ3123029.1"/>
    </source>
</evidence>
<reference evidence="1" key="1">
    <citation type="submission" date="2020-05" db="EMBL/GenBank/DDBJ databases">
        <title>Phylogenomic resolution of chytrid fungi.</title>
        <authorList>
            <person name="Stajich J.E."/>
            <person name="Amses K."/>
            <person name="Simmons R."/>
            <person name="Seto K."/>
            <person name="Myers J."/>
            <person name="Bonds A."/>
            <person name="Quandt C.A."/>
            <person name="Barry K."/>
            <person name="Liu P."/>
            <person name="Grigoriev I."/>
            <person name="Longcore J.E."/>
            <person name="James T.Y."/>
        </authorList>
    </citation>
    <scope>NUCLEOTIDE SEQUENCE</scope>
    <source>
        <strain evidence="1">JEL0513</strain>
    </source>
</reference>
<organism evidence="1 2">
    <name type="scientific">Physocladia obscura</name>
    <dbReference type="NCBI Taxonomy" id="109957"/>
    <lineage>
        <taxon>Eukaryota</taxon>
        <taxon>Fungi</taxon>
        <taxon>Fungi incertae sedis</taxon>
        <taxon>Chytridiomycota</taxon>
        <taxon>Chytridiomycota incertae sedis</taxon>
        <taxon>Chytridiomycetes</taxon>
        <taxon>Chytridiales</taxon>
        <taxon>Chytriomycetaceae</taxon>
        <taxon>Physocladia</taxon>
    </lineage>
</organism>
<dbReference type="InterPro" id="IPR032675">
    <property type="entry name" value="LRR_dom_sf"/>
</dbReference>
<dbReference type="Proteomes" id="UP001211907">
    <property type="component" value="Unassembled WGS sequence"/>
</dbReference>
<proteinExistence type="predicted"/>
<dbReference type="Gene3D" id="3.80.10.10">
    <property type="entry name" value="Ribonuclease Inhibitor"/>
    <property type="match status" value="1"/>
</dbReference>
<evidence type="ECO:0000313" key="2">
    <source>
        <dbReference type="Proteomes" id="UP001211907"/>
    </source>
</evidence>
<dbReference type="EMBL" id="JADGJH010000765">
    <property type="protein sequence ID" value="KAJ3123029.1"/>
    <property type="molecule type" value="Genomic_DNA"/>
</dbReference>
<dbReference type="SUPFAM" id="SSF52047">
    <property type="entry name" value="RNI-like"/>
    <property type="match status" value="1"/>
</dbReference>
<name>A0AAD5T1E1_9FUNG</name>
<keyword evidence="2" id="KW-1185">Reference proteome</keyword>